<dbReference type="PROSITE" id="PS50994">
    <property type="entry name" value="INTEGRASE"/>
    <property type="match status" value="1"/>
</dbReference>
<name>A0AAV3NPK0_LITER</name>
<sequence>MNALSADIGKGYLFTKNANDLWNELKEQFGGILKPNDVVNFDGEERMMQFLIRLGEEYDTIRNQILLMDLLPSVAKTYSMVADVEKRRVVQGNVVEMSDNVVMQTRDYPEKTQFNSAKRSGFRKKEDTPHLKFIHCRKVGHVKFGCFKIVGFPKWWGNTKRNSSFNRPRNANVNNVEYQEDEMQNTPLNHIDEVVNFTNYAEFAGNLVVGFSNACDKMSCGSWIVDNGASVHVCSDINLFHSINNMSYSISVKLPDDTVRVVKSGGVVKLNSNIMLTDCLYVPFFNYNLLSDTKSLELGHCSPIVMKHVQCLNQMDCVDMDIYLVCPLSKQHRQVFHISQCRASGVFQLVHVDLWGPYKVANRIGARYFVTIVEDYSRSTWTFMINFKTQTCDIIKRFCKMINTQFDKMIKSVRRDNGEEFVSMEFNSLVTDPGIIYQKICSYTPQQNDRMERKHKHLLQVARTLMFQLLNWQTPYEALHSKPLIFDHLKVFGCLCFASYNTPHKTEFQERAHLVVFLGYPPNLKAYRLYDLKARKVIVSRNVVFHEEIFSYKIRYFLANDKYIDQDCLPCIPIHYPLPNFVPCIVPDTDRHEVDQHDISNNLDNDNDVHDTSSIPTTSTNITSNNNALVPTRVSTKFKMPST</sequence>
<dbReference type="GO" id="GO:0008233">
    <property type="term" value="F:peptidase activity"/>
    <property type="evidence" value="ECO:0007669"/>
    <property type="project" value="UniProtKB-KW"/>
</dbReference>
<dbReference type="Pfam" id="PF22936">
    <property type="entry name" value="Pol_BBD"/>
    <property type="match status" value="1"/>
</dbReference>
<accession>A0AAV3NPK0</accession>
<evidence type="ECO:0000256" key="2">
    <source>
        <dbReference type="SAM" id="MobiDB-lite"/>
    </source>
</evidence>
<dbReference type="InterPro" id="IPR057670">
    <property type="entry name" value="SH3_retrovirus"/>
</dbReference>
<dbReference type="Proteomes" id="UP001454036">
    <property type="component" value="Unassembled WGS sequence"/>
</dbReference>
<organism evidence="4 5">
    <name type="scientific">Lithospermum erythrorhizon</name>
    <name type="common">Purple gromwell</name>
    <name type="synonym">Lithospermum officinale var. erythrorhizon</name>
    <dbReference type="NCBI Taxonomy" id="34254"/>
    <lineage>
        <taxon>Eukaryota</taxon>
        <taxon>Viridiplantae</taxon>
        <taxon>Streptophyta</taxon>
        <taxon>Embryophyta</taxon>
        <taxon>Tracheophyta</taxon>
        <taxon>Spermatophyta</taxon>
        <taxon>Magnoliopsida</taxon>
        <taxon>eudicotyledons</taxon>
        <taxon>Gunneridae</taxon>
        <taxon>Pentapetalae</taxon>
        <taxon>asterids</taxon>
        <taxon>lamiids</taxon>
        <taxon>Boraginales</taxon>
        <taxon>Boraginaceae</taxon>
        <taxon>Boraginoideae</taxon>
        <taxon>Lithospermeae</taxon>
        <taxon>Lithospermum</taxon>
    </lineage>
</organism>
<dbReference type="InterPro" id="IPR036397">
    <property type="entry name" value="RNaseH_sf"/>
</dbReference>
<keyword evidence="5" id="KW-1185">Reference proteome</keyword>
<gene>
    <name evidence="4" type="ORF">LIER_01762</name>
</gene>
<keyword evidence="1" id="KW-0378">Hydrolase</keyword>
<feature type="region of interest" description="Disordered" evidence="2">
    <location>
        <begin position="596"/>
        <end position="626"/>
    </location>
</feature>
<protein>
    <recommendedName>
        <fullName evidence="3">Integrase catalytic domain-containing protein</fullName>
    </recommendedName>
</protein>
<dbReference type="InterPro" id="IPR001584">
    <property type="entry name" value="Integrase_cat-core"/>
</dbReference>
<feature type="compositionally biased region" description="Low complexity" evidence="2">
    <location>
        <begin position="612"/>
        <end position="626"/>
    </location>
</feature>
<dbReference type="Pfam" id="PF00665">
    <property type="entry name" value="rve"/>
    <property type="match status" value="1"/>
</dbReference>
<dbReference type="InterPro" id="IPR054722">
    <property type="entry name" value="PolX-like_BBD"/>
</dbReference>
<evidence type="ECO:0000313" key="5">
    <source>
        <dbReference type="Proteomes" id="UP001454036"/>
    </source>
</evidence>
<dbReference type="EMBL" id="BAABME010000178">
    <property type="protein sequence ID" value="GAA0140406.1"/>
    <property type="molecule type" value="Genomic_DNA"/>
</dbReference>
<dbReference type="GO" id="GO:0006508">
    <property type="term" value="P:proteolysis"/>
    <property type="evidence" value="ECO:0007669"/>
    <property type="project" value="UniProtKB-KW"/>
</dbReference>
<comment type="caution">
    <text evidence="4">The sequence shown here is derived from an EMBL/GenBank/DDBJ whole genome shotgun (WGS) entry which is preliminary data.</text>
</comment>
<dbReference type="Gene3D" id="3.30.420.10">
    <property type="entry name" value="Ribonuclease H-like superfamily/Ribonuclease H"/>
    <property type="match status" value="1"/>
</dbReference>
<dbReference type="GO" id="GO:0015074">
    <property type="term" value="P:DNA integration"/>
    <property type="evidence" value="ECO:0007669"/>
    <property type="project" value="InterPro"/>
</dbReference>
<dbReference type="InterPro" id="IPR012337">
    <property type="entry name" value="RNaseH-like_sf"/>
</dbReference>
<evidence type="ECO:0000256" key="1">
    <source>
        <dbReference type="ARBA" id="ARBA00022670"/>
    </source>
</evidence>
<dbReference type="Pfam" id="PF25597">
    <property type="entry name" value="SH3_retrovirus"/>
    <property type="match status" value="1"/>
</dbReference>
<dbReference type="InterPro" id="IPR039537">
    <property type="entry name" value="Retrotran_Ty1/copia-like"/>
</dbReference>
<dbReference type="PANTHER" id="PTHR42648:SF31">
    <property type="entry name" value="RNA-DIRECTED DNA POLYMERASE"/>
    <property type="match status" value="1"/>
</dbReference>
<dbReference type="GO" id="GO:0003676">
    <property type="term" value="F:nucleic acid binding"/>
    <property type="evidence" value="ECO:0007669"/>
    <property type="project" value="InterPro"/>
</dbReference>
<evidence type="ECO:0000259" key="3">
    <source>
        <dbReference type="PROSITE" id="PS50994"/>
    </source>
</evidence>
<dbReference type="AlphaFoldDB" id="A0AAV3NPK0"/>
<feature type="domain" description="Integrase catalytic" evidence="3">
    <location>
        <begin position="342"/>
        <end position="511"/>
    </location>
</feature>
<evidence type="ECO:0000313" key="4">
    <source>
        <dbReference type="EMBL" id="GAA0140406.1"/>
    </source>
</evidence>
<proteinExistence type="predicted"/>
<dbReference type="PANTHER" id="PTHR42648">
    <property type="entry name" value="TRANSPOSASE, PUTATIVE-RELATED"/>
    <property type="match status" value="1"/>
</dbReference>
<dbReference type="SUPFAM" id="SSF53098">
    <property type="entry name" value="Ribonuclease H-like"/>
    <property type="match status" value="1"/>
</dbReference>
<reference evidence="4 5" key="1">
    <citation type="submission" date="2024-01" db="EMBL/GenBank/DDBJ databases">
        <title>The complete chloroplast genome sequence of Lithospermum erythrorhizon: insights into the phylogenetic relationship among Boraginaceae species and the maternal lineages of purple gromwells.</title>
        <authorList>
            <person name="Okada T."/>
            <person name="Watanabe K."/>
        </authorList>
    </citation>
    <scope>NUCLEOTIDE SEQUENCE [LARGE SCALE GENOMIC DNA]</scope>
</reference>
<keyword evidence="1" id="KW-0645">Protease</keyword>